<dbReference type="Proteomes" id="UP001163603">
    <property type="component" value="Chromosome 14"/>
</dbReference>
<keyword evidence="2" id="KW-1185">Reference proteome</keyword>
<organism evidence="1 2">
    <name type="scientific">Pistacia integerrima</name>
    <dbReference type="NCBI Taxonomy" id="434235"/>
    <lineage>
        <taxon>Eukaryota</taxon>
        <taxon>Viridiplantae</taxon>
        <taxon>Streptophyta</taxon>
        <taxon>Embryophyta</taxon>
        <taxon>Tracheophyta</taxon>
        <taxon>Spermatophyta</taxon>
        <taxon>Magnoliopsida</taxon>
        <taxon>eudicotyledons</taxon>
        <taxon>Gunneridae</taxon>
        <taxon>Pentapetalae</taxon>
        <taxon>rosids</taxon>
        <taxon>malvids</taxon>
        <taxon>Sapindales</taxon>
        <taxon>Anacardiaceae</taxon>
        <taxon>Pistacia</taxon>
    </lineage>
</organism>
<proteinExistence type="predicted"/>
<evidence type="ECO:0000313" key="1">
    <source>
        <dbReference type="EMBL" id="KAJ0010893.1"/>
    </source>
</evidence>
<comment type="caution">
    <text evidence="1">The sequence shown here is derived from an EMBL/GenBank/DDBJ whole genome shotgun (WGS) entry which is preliminary data.</text>
</comment>
<accession>A0ACC0X5J2</accession>
<name>A0ACC0X5J2_9ROSI</name>
<evidence type="ECO:0000313" key="2">
    <source>
        <dbReference type="Proteomes" id="UP001163603"/>
    </source>
</evidence>
<dbReference type="EMBL" id="CM047749">
    <property type="protein sequence ID" value="KAJ0010893.1"/>
    <property type="molecule type" value="Genomic_DNA"/>
</dbReference>
<reference evidence="2" key="1">
    <citation type="journal article" date="2023" name="G3 (Bethesda)">
        <title>Genome assembly and association tests identify interacting loci associated with vigor, precocity, and sex in interspecific pistachio rootstocks.</title>
        <authorList>
            <person name="Palmer W."/>
            <person name="Jacygrad E."/>
            <person name="Sagayaradj S."/>
            <person name="Cavanaugh K."/>
            <person name="Han R."/>
            <person name="Bertier L."/>
            <person name="Beede B."/>
            <person name="Kafkas S."/>
            <person name="Golino D."/>
            <person name="Preece J."/>
            <person name="Michelmore R."/>
        </authorList>
    </citation>
    <scope>NUCLEOTIDE SEQUENCE [LARGE SCALE GENOMIC DNA]</scope>
</reference>
<gene>
    <name evidence="1" type="ORF">Pint_33637</name>
</gene>
<protein>
    <submittedName>
        <fullName evidence="1">Uncharacterized protein</fullName>
    </submittedName>
</protein>
<sequence length="96" mass="10850">MLFKQLSRNHKIKMSSKVNTLCLIIVALLFFFTLTSAARPHPAFPDASPTKNLHGEVEVEAEKVEESCEGVGEEECLMRRTLAAHIDYIYTQKTKP</sequence>